<accession>X6NQE3</accession>
<reference evidence="1 2" key="1">
    <citation type="journal article" date="2013" name="Curr. Biol.">
        <title>The Genome of the Foraminiferan Reticulomyxa filosa.</title>
        <authorList>
            <person name="Glockner G."/>
            <person name="Hulsmann N."/>
            <person name="Schleicher M."/>
            <person name="Noegel A.A."/>
            <person name="Eichinger L."/>
            <person name="Gallinger C."/>
            <person name="Pawlowski J."/>
            <person name="Sierra R."/>
            <person name="Euteneuer U."/>
            <person name="Pillet L."/>
            <person name="Moustafa A."/>
            <person name="Platzer M."/>
            <person name="Groth M."/>
            <person name="Szafranski K."/>
            <person name="Schliwa M."/>
        </authorList>
    </citation>
    <scope>NUCLEOTIDE SEQUENCE [LARGE SCALE GENOMIC DNA]</scope>
</reference>
<evidence type="ECO:0000313" key="1">
    <source>
        <dbReference type="EMBL" id="ETO28241.1"/>
    </source>
</evidence>
<evidence type="ECO:0008006" key="3">
    <source>
        <dbReference type="Google" id="ProtNLM"/>
    </source>
</evidence>
<sequence>MRQTKYFYLRVYCCKSFKVICFCVIPIGFIGVAHMKKKKGNMLHFCLASLALVGALGGKVSAEKPPYLLVAGDSWGAYGGTPLQEVLTQHGSNLTVKNYAIGGTTTTFWARDPNILSQLVDDNPGTEYIWLSLGGNDVLDYMPTCTLDYPVDQCINMLLPEVIANTRKILDPLFLNHPEVQVIQFGYDIINFAKNALCKLIGFDEVRACFDRPECMMSPPPFFLKKKKKKICLNPQMVKIQYLYVDNMTSYYPESQYFAANMLGSLQASEDIPGSSLEHPNLDYWSPADLIMDNCIHPTIDGGFPVIFNNLWDQVFA</sequence>
<evidence type="ECO:0000313" key="2">
    <source>
        <dbReference type="Proteomes" id="UP000023152"/>
    </source>
</evidence>
<organism evidence="1 2">
    <name type="scientific">Reticulomyxa filosa</name>
    <dbReference type="NCBI Taxonomy" id="46433"/>
    <lineage>
        <taxon>Eukaryota</taxon>
        <taxon>Sar</taxon>
        <taxon>Rhizaria</taxon>
        <taxon>Retaria</taxon>
        <taxon>Foraminifera</taxon>
        <taxon>Monothalamids</taxon>
        <taxon>Reticulomyxidae</taxon>
        <taxon>Reticulomyxa</taxon>
    </lineage>
</organism>
<dbReference type="AlphaFoldDB" id="X6NQE3"/>
<gene>
    <name evidence="1" type="ORF">RFI_08889</name>
</gene>
<protein>
    <recommendedName>
        <fullName evidence="3">SGNH hydrolase-type esterase domain-containing protein</fullName>
    </recommendedName>
</protein>
<dbReference type="Gene3D" id="3.40.50.1110">
    <property type="entry name" value="SGNH hydrolase"/>
    <property type="match status" value="1"/>
</dbReference>
<proteinExistence type="predicted"/>
<dbReference type="InterPro" id="IPR036514">
    <property type="entry name" value="SGNH_hydro_sf"/>
</dbReference>
<comment type="caution">
    <text evidence="1">The sequence shown here is derived from an EMBL/GenBank/DDBJ whole genome shotgun (WGS) entry which is preliminary data.</text>
</comment>
<dbReference type="EMBL" id="ASPP01006787">
    <property type="protein sequence ID" value="ETO28241.1"/>
    <property type="molecule type" value="Genomic_DNA"/>
</dbReference>
<keyword evidence="2" id="KW-1185">Reference proteome</keyword>
<name>X6NQE3_RETFI</name>
<dbReference type="SUPFAM" id="SSF52266">
    <property type="entry name" value="SGNH hydrolase"/>
    <property type="match status" value="1"/>
</dbReference>
<dbReference type="Proteomes" id="UP000023152">
    <property type="component" value="Unassembled WGS sequence"/>
</dbReference>